<evidence type="ECO:0000313" key="2">
    <source>
        <dbReference type="Proteomes" id="UP000308530"/>
    </source>
</evidence>
<organism evidence="1 2">
    <name type="scientific">Peteryoungia desertarenae</name>
    <dbReference type="NCBI Taxonomy" id="1813451"/>
    <lineage>
        <taxon>Bacteria</taxon>
        <taxon>Pseudomonadati</taxon>
        <taxon>Pseudomonadota</taxon>
        <taxon>Alphaproteobacteria</taxon>
        <taxon>Hyphomicrobiales</taxon>
        <taxon>Rhizobiaceae</taxon>
        <taxon>Peteryoungia</taxon>
    </lineage>
</organism>
<evidence type="ECO:0000313" key="1">
    <source>
        <dbReference type="EMBL" id="QLF71540.1"/>
    </source>
</evidence>
<keyword evidence="1" id="KW-0614">Plasmid</keyword>
<name>A0ABX6QSM8_9HYPH</name>
<reference evidence="1 2" key="1">
    <citation type="submission" date="2020-06" db="EMBL/GenBank/DDBJ databases">
        <title>Genome sequence of Rhizobium sp strain ADMK78.</title>
        <authorList>
            <person name="Rahi P."/>
        </authorList>
    </citation>
    <scope>NUCLEOTIDE SEQUENCE [LARGE SCALE GENOMIC DNA]</scope>
    <source>
        <strain evidence="1 2">ADMK78</strain>
        <plasmid evidence="1 2">pPRADMK78_01</plasmid>
    </source>
</reference>
<geneLocation type="plasmid" evidence="1 2">
    <name>pPRADMK78_01</name>
</geneLocation>
<accession>A0ABX6QSM8</accession>
<keyword evidence="2" id="KW-1185">Reference proteome</keyword>
<sequence length="160" mass="16836">MIRPILIGLVAGQRSMMPLAVLASAAWRETLPYDTAEARLMHGRLPAAVGIVMALAEVAGDKMASAPDRTVFLGRLARMITGGFSGAALAPQERRLTGAALGISAALGSSRLGLAIRKWAIRRWGQSATGFVEDAFVFSMAMAVANGSARSVKSERNLNP</sequence>
<protein>
    <submittedName>
        <fullName evidence="1">DUF4126 domain-containing protein</fullName>
    </submittedName>
</protein>
<dbReference type="Proteomes" id="UP000308530">
    <property type="component" value="Plasmid pPRADMK78_01"/>
</dbReference>
<dbReference type="EMBL" id="CP058351">
    <property type="protein sequence ID" value="QLF71540.1"/>
    <property type="molecule type" value="Genomic_DNA"/>
</dbReference>
<gene>
    <name evidence="1" type="ORF">FE840_017910</name>
</gene>
<proteinExistence type="predicted"/>